<dbReference type="EMBL" id="WHUV01000002">
    <property type="protein sequence ID" value="MQA53982.1"/>
    <property type="molecule type" value="Genomic_DNA"/>
</dbReference>
<evidence type="ECO:0000256" key="1">
    <source>
        <dbReference type="SAM" id="SignalP"/>
    </source>
</evidence>
<dbReference type="NCBIfam" id="NF047539">
    <property type="entry name" value="XAC2610_fam"/>
    <property type="match status" value="1"/>
</dbReference>
<dbReference type="AlphaFoldDB" id="A0A7X1PLK7"/>
<proteinExistence type="predicted"/>
<dbReference type="InterPro" id="IPR058087">
    <property type="entry name" value="XAC2610_dom"/>
</dbReference>
<evidence type="ECO:0000313" key="3">
    <source>
        <dbReference type="Proteomes" id="UP000486534"/>
    </source>
</evidence>
<evidence type="ECO:0000313" key="2">
    <source>
        <dbReference type="EMBL" id="MQA53982.1"/>
    </source>
</evidence>
<comment type="caution">
    <text evidence="2">The sequence shown here is derived from an EMBL/GenBank/DDBJ whole genome shotgun (WGS) entry which is preliminary data.</text>
</comment>
<organism evidence="2 3">
    <name type="scientific">Pseudomonas piscis</name>
    <dbReference type="NCBI Taxonomy" id="2614538"/>
    <lineage>
        <taxon>Bacteria</taxon>
        <taxon>Pseudomonadati</taxon>
        <taxon>Pseudomonadota</taxon>
        <taxon>Gammaproteobacteria</taxon>
        <taxon>Pseudomonadales</taxon>
        <taxon>Pseudomonadaceae</taxon>
        <taxon>Pseudomonas</taxon>
    </lineage>
</organism>
<reference evidence="2 3" key="1">
    <citation type="submission" date="2019-10" db="EMBL/GenBank/DDBJ databases">
        <title>Pseudomonas dajingensis sp. nov., isolated from the profound head ulcers of farmed Murray cod (Maccullochella peelii peelii).</title>
        <authorList>
            <person name="Liu Y."/>
        </authorList>
    </citation>
    <scope>NUCLEOTIDE SEQUENCE [LARGE SCALE GENOMIC DNA]</scope>
    <source>
        <strain evidence="2 3">MC042</strain>
    </source>
</reference>
<protein>
    <submittedName>
        <fullName evidence="2">Uncharacterized protein</fullName>
    </submittedName>
</protein>
<name>A0A7X1PLK7_9PSED</name>
<feature type="signal peptide" evidence="1">
    <location>
        <begin position="1"/>
        <end position="21"/>
    </location>
</feature>
<keyword evidence="1" id="KW-0732">Signal</keyword>
<dbReference type="Proteomes" id="UP000486534">
    <property type="component" value="Unassembled WGS sequence"/>
</dbReference>
<dbReference type="RefSeq" id="WP_152897630.1">
    <property type="nucleotide sequence ID" value="NZ_WHUV01000002.1"/>
</dbReference>
<accession>A0A7X1PLK7</accession>
<feature type="chain" id="PRO_5030612085" evidence="1">
    <location>
        <begin position="22"/>
        <end position="162"/>
    </location>
</feature>
<gene>
    <name evidence="2" type="ORF">GDH07_11725</name>
</gene>
<sequence>MHNKQWAMMALGGLFAMSVQAQPTTFQPDKHTTVTLALHGQQVSLEIQRNGHTQSRELRVQAEKPLHVELDDFNFDGVGDFAIWHVDDGMGTYTIHRVFIYNPTQGQFVERFPACGDEFLNLKVNKPGKFLVSTYYQGNIPRRCLTRPDQAPGPEPLSADQS</sequence>